<feature type="domain" description="ENT" evidence="4">
    <location>
        <begin position="341"/>
        <end position="404"/>
    </location>
</feature>
<sequence>MAQMVSPPSDQGNYIANYSGQSLPRHHQFLSKIQSIVDTPRLILLSGFPVRFRIRIVGSMRLRKGDQVEVLSKKEASSGSWSCAEILSGNGHFWYSVRYLSVEETVERVPRTAIRPCPPPVERPNVWFVGDLAEAFHDSSWKQAKIMKIVGVDCYIVRILGSPNLDISVSQSNLRMRQAWHDGKWFLLQKGFEDTGSSRNRQTEPNIVKSKDRQLVVTLPTGPRKRPLPSESINQNPSVQRRKVTEKDVRCSPSLTQELNKSSNAGLREGNLISGTSTHIHTDRCASSVGSNSFTNDFFKAPLISIARCGKKVEDTDYCSDAESSTGGEHEEEDSCSCEEVLAKFHRSELSVFRSFIRALYASGPLSWEDEGEVSNIRALLHISNDEYLLELRDLISTNKKISV</sequence>
<keyword evidence="2" id="KW-0539">Nucleus</keyword>
<comment type="subcellular location">
    <subcellularLocation>
        <location evidence="1">Nucleus</location>
    </subcellularLocation>
</comment>
<dbReference type="Gene3D" id="1.10.1240.40">
    <property type="entry name" value="ENT domain"/>
    <property type="match status" value="1"/>
</dbReference>
<evidence type="ECO:0000256" key="3">
    <source>
        <dbReference type="SAM" id="MobiDB-lite"/>
    </source>
</evidence>
<feature type="region of interest" description="Disordered" evidence="3">
    <location>
        <begin position="220"/>
        <end position="252"/>
    </location>
</feature>
<dbReference type="InterPro" id="IPR005491">
    <property type="entry name" value="ENT_dom"/>
</dbReference>
<dbReference type="EMBL" id="OZ021735">
    <property type="protein sequence ID" value="CAK9310425.1"/>
    <property type="molecule type" value="Genomic_DNA"/>
</dbReference>
<reference evidence="5 6" key="1">
    <citation type="submission" date="2024-03" db="EMBL/GenBank/DDBJ databases">
        <authorList>
            <person name="Gkanogiannis A."/>
            <person name="Becerra Lopez-Lavalle L."/>
        </authorList>
    </citation>
    <scope>NUCLEOTIDE SEQUENCE [LARGE SCALE GENOMIC DNA]</scope>
</reference>
<dbReference type="SMART" id="SM00743">
    <property type="entry name" value="Agenet"/>
    <property type="match status" value="2"/>
</dbReference>
<dbReference type="PANTHER" id="PTHR31917:SF5">
    <property type="entry name" value="OS02G0204500 PROTEIN"/>
    <property type="match status" value="1"/>
</dbReference>
<evidence type="ECO:0000256" key="1">
    <source>
        <dbReference type="ARBA" id="ARBA00004123"/>
    </source>
</evidence>
<dbReference type="PANTHER" id="PTHR31917">
    <property type="entry name" value="AGENET DOMAIN-CONTAINING PROTEIN-RELATED"/>
    <property type="match status" value="1"/>
</dbReference>
<accession>A0ABP0XQI4</accession>
<name>A0ABP0XQI4_9ROSI</name>
<organism evidence="5 6">
    <name type="scientific">Citrullus colocynthis</name>
    <name type="common">colocynth</name>
    <dbReference type="NCBI Taxonomy" id="252529"/>
    <lineage>
        <taxon>Eukaryota</taxon>
        <taxon>Viridiplantae</taxon>
        <taxon>Streptophyta</taxon>
        <taxon>Embryophyta</taxon>
        <taxon>Tracheophyta</taxon>
        <taxon>Spermatophyta</taxon>
        <taxon>Magnoliopsida</taxon>
        <taxon>eudicotyledons</taxon>
        <taxon>Gunneridae</taxon>
        <taxon>Pentapetalae</taxon>
        <taxon>rosids</taxon>
        <taxon>fabids</taxon>
        <taxon>Cucurbitales</taxon>
        <taxon>Cucurbitaceae</taxon>
        <taxon>Benincaseae</taxon>
        <taxon>Citrullus</taxon>
    </lineage>
</organism>
<dbReference type="SMART" id="SM01191">
    <property type="entry name" value="ENT"/>
    <property type="match status" value="1"/>
</dbReference>
<gene>
    <name evidence="5" type="ORF">CITCOLO1_LOCUS2048</name>
</gene>
<keyword evidence="6" id="KW-1185">Reference proteome</keyword>
<evidence type="ECO:0000313" key="5">
    <source>
        <dbReference type="EMBL" id="CAK9310425.1"/>
    </source>
</evidence>
<evidence type="ECO:0000256" key="2">
    <source>
        <dbReference type="ARBA" id="ARBA00023242"/>
    </source>
</evidence>
<dbReference type="SUPFAM" id="SSF158639">
    <property type="entry name" value="ENT-like"/>
    <property type="match status" value="1"/>
</dbReference>
<evidence type="ECO:0000259" key="4">
    <source>
        <dbReference type="PROSITE" id="PS51138"/>
    </source>
</evidence>
<proteinExistence type="predicted"/>
<protein>
    <recommendedName>
        <fullName evidence="4">ENT domain-containing protein</fullName>
    </recommendedName>
</protein>
<dbReference type="InterPro" id="IPR014002">
    <property type="entry name" value="Agenet_dom_plant"/>
</dbReference>
<dbReference type="Proteomes" id="UP001642487">
    <property type="component" value="Chromosome 1"/>
</dbReference>
<dbReference type="InterPro" id="IPR008395">
    <property type="entry name" value="Agenet-like_dom"/>
</dbReference>
<dbReference type="Pfam" id="PF05641">
    <property type="entry name" value="Agenet"/>
    <property type="match status" value="1"/>
</dbReference>
<evidence type="ECO:0000313" key="6">
    <source>
        <dbReference type="Proteomes" id="UP001642487"/>
    </source>
</evidence>
<dbReference type="InterPro" id="IPR036142">
    <property type="entry name" value="ENT_dom-like_sf"/>
</dbReference>
<dbReference type="PROSITE" id="PS51138">
    <property type="entry name" value="ENT"/>
    <property type="match status" value="1"/>
</dbReference>